<reference evidence="2 3" key="1">
    <citation type="journal article" date="2019" name="Anaerobe">
        <title>Detection of Robinsoniella peoriensis in multiple bone samples of a trauma patient.</title>
        <authorList>
            <person name="Schrottner P."/>
            <person name="Hartwich K."/>
            <person name="Bunk B."/>
            <person name="Schober I."/>
            <person name="Helbig S."/>
            <person name="Rudolph W.W."/>
            <person name="Gunzer F."/>
        </authorList>
    </citation>
    <scope>NUCLEOTIDE SEQUENCE [LARGE SCALE GENOMIC DNA]</scope>
    <source>
        <strain evidence="2 3">DSM 106044</strain>
    </source>
</reference>
<evidence type="ECO:0000313" key="2">
    <source>
        <dbReference type="EMBL" id="TLD00482.1"/>
    </source>
</evidence>
<name>A0A4U8Q6H4_9FIRM</name>
<comment type="caution">
    <text evidence="2">The sequence shown here is derived from an EMBL/GenBank/DDBJ whole genome shotgun (WGS) entry which is preliminary data.</text>
</comment>
<dbReference type="Pfam" id="PF11208">
    <property type="entry name" value="DUF2992"/>
    <property type="match status" value="1"/>
</dbReference>
<keyword evidence="3" id="KW-1185">Reference proteome</keyword>
<organism evidence="2 3">
    <name type="scientific">Robinsoniella peoriensis</name>
    <dbReference type="NCBI Taxonomy" id="180332"/>
    <lineage>
        <taxon>Bacteria</taxon>
        <taxon>Bacillati</taxon>
        <taxon>Bacillota</taxon>
        <taxon>Clostridia</taxon>
        <taxon>Lachnospirales</taxon>
        <taxon>Lachnospiraceae</taxon>
        <taxon>Robinsoniella</taxon>
    </lineage>
</organism>
<dbReference type="Proteomes" id="UP000306509">
    <property type="component" value="Unassembled WGS sequence"/>
</dbReference>
<dbReference type="InterPro" id="IPR016787">
    <property type="entry name" value="UCP021328"/>
</dbReference>
<evidence type="ECO:0008006" key="4">
    <source>
        <dbReference type="Google" id="ProtNLM"/>
    </source>
</evidence>
<dbReference type="STRING" id="180332.GCA_000797495_01336"/>
<sequence>MNKVKTSLTIIFDPPFWIGVFERSTEHGYEAAKVTFGTEPKDYEVNKWYLENWKRLKFSPPVESDEHEEHRINFKRIQKKAKKAVEEKGIGTKAQQALKQQHELRKQERSVMSREQREEEKRRQFLIHQQKKKEKHKGR</sequence>
<dbReference type="AlphaFoldDB" id="A0A4U8Q6H4"/>
<accession>A0A4U8Q6H4</accession>
<evidence type="ECO:0000256" key="1">
    <source>
        <dbReference type="SAM" id="MobiDB-lite"/>
    </source>
</evidence>
<protein>
    <recommendedName>
        <fullName evidence="4">DUF2992 family protein</fullName>
    </recommendedName>
</protein>
<gene>
    <name evidence="2" type="ORF">DSM106044_02615</name>
</gene>
<dbReference type="EMBL" id="QGQD01000054">
    <property type="protein sequence ID" value="TLD00482.1"/>
    <property type="molecule type" value="Genomic_DNA"/>
</dbReference>
<proteinExistence type="predicted"/>
<feature type="region of interest" description="Disordered" evidence="1">
    <location>
        <begin position="86"/>
        <end position="139"/>
    </location>
</feature>
<feature type="compositionally biased region" description="Basic residues" evidence="1">
    <location>
        <begin position="129"/>
        <end position="139"/>
    </location>
</feature>
<evidence type="ECO:0000313" key="3">
    <source>
        <dbReference type="Proteomes" id="UP000306509"/>
    </source>
</evidence>
<dbReference type="PIRSF" id="PIRSF021328">
    <property type="entry name" value="UCP021328"/>
    <property type="match status" value="1"/>
</dbReference>
<feature type="compositionally biased region" description="Basic and acidic residues" evidence="1">
    <location>
        <begin position="100"/>
        <end position="123"/>
    </location>
</feature>
<dbReference type="RefSeq" id="WP_027293053.1">
    <property type="nucleotide sequence ID" value="NZ_JBHTNY010000032.1"/>
</dbReference>